<keyword evidence="2" id="KW-1185">Reference proteome</keyword>
<evidence type="ECO:0000256" key="1">
    <source>
        <dbReference type="SAM" id="MobiDB-lite"/>
    </source>
</evidence>
<protein>
    <submittedName>
        <fullName evidence="3">Uncharacterized protein</fullName>
    </submittedName>
</protein>
<dbReference type="RefSeq" id="XP_071912581.1">
    <property type="nucleotide sequence ID" value="XM_072056480.1"/>
</dbReference>
<feature type="compositionally biased region" description="Basic and acidic residues" evidence="1">
    <location>
        <begin position="1"/>
        <end position="14"/>
    </location>
</feature>
<sequence length="203" mass="21357">MVKGVVDRQRRDAQHPSTGAYYKVAGQPSLLLEHGQLEVRDDAQVGEEGEKVQSDGGDPAVKSKVEGLLWPNGLDGSTNAAAGVEEIDNAVGVEEIDATEGIQSHNGLSGSTKAAAIVEETDTRGITVMLVDKMGENETGHGSWVWQVGDAIEQQQLAVCDSMRQPRAAGVRSDVGLGMAAKGSPRVEDAYPMSLDVVPKHGA</sequence>
<dbReference type="GeneID" id="140010132"/>
<evidence type="ECO:0000313" key="2">
    <source>
        <dbReference type="Proteomes" id="UP001652660"/>
    </source>
</evidence>
<name>A0ABM4UZ69_COFAR</name>
<organism evidence="2 3">
    <name type="scientific">Coffea arabica</name>
    <name type="common">Arabian coffee</name>
    <dbReference type="NCBI Taxonomy" id="13443"/>
    <lineage>
        <taxon>Eukaryota</taxon>
        <taxon>Viridiplantae</taxon>
        <taxon>Streptophyta</taxon>
        <taxon>Embryophyta</taxon>
        <taxon>Tracheophyta</taxon>
        <taxon>Spermatophyta</taxon>
        <taxon>Magnoliopsida</taxon>
        <taxon>eudicotyledons</taxon>
        <taxon>Gunneridae</taxon>
        <taxon>Pentapetalae</taxon>
        <taxon>asterids</taxon>
        <taxon>lamiids</taxon>
        <taxon>Gentianales</taxon>
        <taxon>Rubiaceae</taxon>
        <taxon>Ixoroideae</taxon>
        <taxon>Gardenieae complex</taxon>
        <taxon>Bertiereae - Coffeeae clade</taxon>
        <taxon>Coffeeae</taxon>
        <taxon>Coffea</taxon>
    </lineage>
</organism>
<proteinExistence type="predicted"/>
<accession>A0ABM4UZ69</accession>
<dbReference type="Proteomes" id="UP001652660">
    <property type="component" value="Chromosome 7c"/>
</dbReference>
<gene>
    <name evidence="3" type="primary">LOC140010132</name>
</gene>
<feature type="region of interest" description="Disordered" evidence="1">
    <location>
        <begin position="1"/>
        <end position="22"/>
    </location>
</feature>
<reference evidence="3" key="1">
    <citation type="submission" date="2025-08" db="UniProtKB">
        <authorList>
            <consortium name="RefSeq"/>
        </authorList>
    </citation>
    <scope>IDENTIFICATION</scope>
    <source>
        <tissue evidence="3">Leaves</tissue>
    </source>
</reference>
<evidence type="ECO:0000313" key="3">
    <source>
        <dbReference type="RefSeq" id="XP_071912581.1"/>
    </source>
</evidence>